<evidence type="ECO:0000256" key="1">
    <source>
        <dbReference type="SAM" id="MobiDB-lite"/>
    </source>
</evidence>
<evidence type="ECO:0000313" key="3">
    <source>
        <dbReference type="Proteomes" id="UP000807825"/>
    </source>
</evidence>
<feature type="compositionally biased region" description="Basic and acidic residues" evidence="1">
    <location>
        <begin position="243"/>
        <end position="264"/>
    </location>
</feature>
<protein>
    <recommendedName>
        <fullName evidence="4">Zinc-finger domain-containing protein</fullName>
    </recommendedName>
</protein>
<evidence type="ECO:0008006" key="4">
    <source>
        <dbReference type="Google" id="ProtNLM"/>
    </source>
</evidence>
<proteinExistence type="predicted"/>
<accession>A0A9D6V525</accession>
<dbReference type="AlphaFoldDB" id="A0A9D6V525"/>
<evidence type="ECO:0000313" key="2">
    <source>
        <dbReference type="EMBL" id="MBI5252231.1"/>
    </source>
</evidence>
<comment type="caution">
    <text evidence="2">The sequence shown here is derived from an EMBL/GenBank/DDBJ whole genome shotgun (WGS) entry which is preliminary data.</text>
</comment>
<organism evidence="2 3">
    <name type="scientific">Desulfomonile tiedjei</name>
    <dbReference type="NCBI Taxonomy" id="2358"/>
    <lineage>
        <taxon>Bacteria</taxon>
        <taxon>Pseudomonadati</taxon>
        <taxon>Thermodesulfobacteriota</taxon>
        <taxon>Desulfomonilia</taxon>
        <taxon>Desulfomonilales</taxon>
        <taxon>Desulfomonilaceae</taxon>
        <taxon>Desulfomonile</taxon>
    </lineage>
</organism>
<reference evidence="2" key="1">
    <citation type="submission" date="2020-07" db="EMBL/GenBank/DDBJ databases">
        <title>Huge and variable diversity of episymbiotic CPR bacteria and DPANN archaea in groundwater ecosystems.</title>
        <authorList>
            <person name="He C.Y."/>
            <person name="Keren R."/>
            <person name="Whittaker M."/>
            <person name="Farag I.F."/>
            <person name="Doudna J."/>
            <person name="Cate J.H.D."/>
            <person name="Banfield J.F."/>
        </authorList>
    </citation>
    <scope>NUCLEOTIDE SEQUENCE</scope>
    <source>
        <strain evidence="2">NC_groundwater_1664_Pr3_B-0.1um_52_9</strain>
    </source>
</reference>
<dbReference type="EMBL" id="JACRDE010000582">
    <property type="protein sequence ID" value="MBI5252231.1"/>
    <property type="molecule type" value="Genomic_DNA"/>
</dbReference>
<dbReference type="Proteomes" id="UP000807825">
    <property type="component" value="Unassembled WGS sequence"/>
</dbReference>
<feature type="region of interest" description="Disordered" evidence="1">
    <location>
        <begin position="236"/>
        <end position="277"/>
    </location>
</feature>
<gene>
    <name evidence="2" type="ORF">HY912_22280</name>
</gene>
<sequence length="337" mass="37995">MEKELYKCINIVRHYVHLTTEEIQGLVEKSLDPYEWQEVVEHLEACPYCAADLDLLAKIAEDLPIGESVELKDAEVSDCLVERLSLMIIPAEVRSPFVFYYGKELGRSEPRGSSESAVSEVVRSLLIRERKQVWRFWIGERWYPLQRVSICADLLEVAGLSVNELLSAILDDVRDLGTVPGAIEIPRRRPVVLPLADLVPASGFVECPEEIGLKAQPELRPDRECASLGESLLSIPALHPHREKTPESRESAVKAPERESDPCRKQGSSQLRARSGYPREENVVRIGRHKARVEEGERAKPNKLTPLEFSYASPGRQIAIIADRQLNKVYLRMTASP</sequence>
<name>A0A9D6V525_9BACT</name>